<evidence type="ECO:0000256" key="2">
    <source>
        <dbReference type="SAM" id="MobiDB-lite"/>
    </source>
</evidence>
<organism evidence="6 7">
    <name type="scientific">Rhodotorula paludigena</name>
    <dbReference type="NCBI Taxonomy" id="86838"/>
    <lineage>
        <taxon>Eukaryota</taxon>
        <taxon>Fungi</taxon>
        <taxon>Dikarya</taxon>
        <taxon>Basidiomycota</taxon>
        <taxon>Pucciniomycotina</taxon>
        <taxon>Microbotryomycetes</taxon>
        <taxon>Sporidiobolales</taxon>
        <taxon>Sporidiobolaceae</taxon>
        <taxon>Rhodotorula</taxon>
    </lineage>
</organism>
<comment type="caution">
    <text evidence="6">The sequence shown here is derived from an EMBL/GenBank/DDBJ whole genome shotgun (WGS) entry which is preliminary data.</text>
</comment>
<accession>A0AAV5GNP0</accession>
<reference evidence="6 7" key="1">
    <citation type="submission" date="2021-12" db="EMBL/GenBank/DDBJ databases">
        <title>High titer production of polyol ester of fatty acids by Rhodotorula paludigena BS15 towards product separation-free biomass refinery.</title>
        <authorList>
            <person name="Mano J."/>
            <person name="Ono H."/>
            <person name="Tanaka T."/>
            <person name="Naito K."/>
            <person name="Sushida H."/>
            <person name="Ike M."/>
            <person name="Tokuyasu K."/>
            <person name="Kitaoka M."/>
        </authorList>
    </citation>
    <scope>NUCLEOTIDE SEQUENCE [LARGE SCALE GENOMIC DNA]</scope>
    <source>
        <strain evidence="6 7">BS15</strain>
    </source>
</reference>
<dbReference type="Proteomes" id="UP001342314">
    <property type="component" value="Unassembled WGS sequence"/>
</dbReference>
<gene>
    <name evidence="6" type="ORF">Rhopal_007275-T1</name>
</gene>
<dbReference type="FunFam" id="3.40.630.10:FF:000101">
    <property type="entry name" value="N-acetylated alpha-linked acidic dipeptidase like 1"/>
    <property type="match status" value="1"/>
</dbReference>
<dbReference type="GO" id="GO:0004180">
    <property type="term" value="F:carboxypeptidase activity"/>
    <property type="evidence" value="ECO:0007669"/>
    <property type="project" value="TreeGrafter"/>
</dbReference>
<feature type="domain" description="PA" evidence="3">
    <location>
        <begin position="296"/>
        <end position="363"/>
    </location>
</feature>
<dbReference type="AlphaFoldDB" id="A0AAV5GNP0"/>
<dbReference type="CDD" id="cd08022">
    <property type="entry name" value="M28_PSMA_like"/>
    <property type="match status" value="1"/>
</dbReference>
<feature type="region of interest" description="Disordered" evidence="2">
    <location>
        <begin position="361"/>
        <end position="416"/>
    </location>
</feature>
<dbReference type="Gene3D" id="1.20.930.40">
    <property type="entry name" value="Transferrin receptor-like, dimerisation domain"/>
    <property type="match status" value="1"/>
</dbReference>
<dbReference type="InterPro" id="IPR046450">
    <property type="entry name" value="PA_dom_sf"/>
</dbReference>
<dbReference type="InterPro" id="IPR036757">
    <property type="entry name" value="TFR-like_dimer_dom_sf"/>
</dbReference>
<evidence type="ECO:0000313" key="7">
    <source>
        <dbReference type="Proteomes" id="UP001342314"/>
    </source>
</evidence>
<dbReference type="SUPFAM" id="SSF53187">
    <property type="entry name" value="Zn-dependent exopeptidases"/>
    <property type="match status" value="1"/>
</dbReference>
<dbReference type="InterPro" id="IPR007365">
    <property type="entry name" value="TFR-like_dimer_dom"/>
</dbReference>
<dbReference type="InterPro" id="IPR039373">
    <property type="entry name" value="Peptidase_M28B"/>
</dbReference>
<dbReference type="CDD" id="cd02121">
    <property type="entry name" value="PA_GCPII_like"/>
    <property type="match status" value="1"/>
</dbReference>
<dbReference type="PANTHER" id="PTHR10404:SF46">
    <property type="entry name" value="VACUOLAR PROTEIN SORTING-ASSOCIATED PROTEIN 70"/>
    <property type="match status" value="1"/>
</dbReference>
<evidence type="ECO:0008006" key="8">
    <source>
        <dbReference type="Google" id="ProtNLM"/>
    </source>
</evidence>
<dbReference type="InterPro" id="IPR003137">
    <property type="entry name" value="PA_domain"/>
</dbReference>
<feature type="domain" description="Transferrin receptor-like dimerisation" evidence="4">
    <location>
        <begin position="751"/>
        <end position="862"/>
    </location>
</feature>
<keyword evidence="7" id="KW-1185">Reference proteome</keyword>
<proteinExistence type="inferred from homology"/>
<dbReference type="Pfam" id="PF04253">
    <property type="entry name" value="TFR_dimer"/>
    <property type="match status" value="1"/>
</dbReference>
<evidence type="ECO:0000256" key="1">
    <source>
        <dbReference type="ARBA" id="ARBA00005634"/>
    </source>
</evidence>
<evidence type="ECO:0000259" key="4">
    <source>
        <dbReference type="Pfam" id="PF04253"/>
    </source>
</evidence>
<feature type="region of interest" description="Disordered" evidence="2">
    <location>
        <begin position="212"/>
        <end position="231"/>
    </location>
</feature>
<comment type="similarity">
    <text evidence="1">Belongs to the peptidase M28 family. M28B subfamily.</text>
</comment>
<dbReference type="InterPro" id="IPR007484">
    <property type="entry name" value="Peptidase_M28"/>
</dbReference>
<dbReference type="Gene3D" id="3.50.30.30">
    <property type="match status" value="1"/>
</dbReference>
<feature type="compositionally biased region" description="Polar residues" evidence="2">
    <location>
        <begin position="376"/>
        <end position="390"/>
    </location>
</feature>
<evidence type="ECO:0000259" key="3">
    <source>
        <dbReference type="Pfam" id="PF02225"/>
    </source>
</evidence>
<feature type="domain" description="Peptidase M28" evidence="5">
    <location>
        <begin position="498"/>
        <end position="678"/>
    </location>
</feature>
<dbReference type="SUPFAM" id="SSF52025">
    <property type="entry name" value="PA domain"/>
    <property type="match status" value="1"/>
</dbReference>
<feature type="compositionally biased region" description="Basic and acidic residues" evidence="2">
    <location>
        <begin position="1"/>
        <end position="13"/>
    </location>
</feature>
<dbReference type="SUPFAM" id="SSF47672">
    <property type="entry name" value="Transferrin receptor-like dimerisation domain"/>
    <property type="match status" value="1"/>
</dbReference>
<dbReference type="Pfam" id="PF04389">
    <property type="entry name" value="Peptidase_M28"/>
    <property type="match status" value="1"/>
</dbReference>
<feature type="region of interest" description="Disordered" evidence="2">
    <location>
        <begin position="1"/>
        <end position="31"/>
    </location>
</feature>
<sequence length="873" mass="94734">MDPDKLLATHEKGALLPAPSPTRAPPRSADSTKRYRRIAAALLALCLGWKLWSCTAGAEDYRQTELSPLDHHSDRGYLAHLVGSSHCPHRIEQAKPPISHDRVVQTILDTPQTEGSRAALKTLTNETHIAGTAGDRRVALWIKSQWEELLGAPSDPEHKNLFDAGTPESLHALTQDTQRRRHGHGRRGRNGGIVTRAKRALRRVARKVGLVERRGHGAHGHHGRRPEPQRPRVWTDTYYSLLTYPVSASVSTFANSSASEPTWRAKLKEDAFPTEDPTSPAGAGIWHGFSANGTARGQLVYASRGTQADFAALRERGIDVRGKVVLMQYGGVFRGLKVKAASEAGALAVLIYDDPAADGPGGNRTEHAAYPAGQARNPSAVQRGSVQYLSSYPGDPLTPGEPSYNPALPGTPERLPRDSEGVNIPDIPSLPLSYGDAIPLLKSLNGRGFQWESDREGMPAGWREGDLGAEGVEYWAGPSEEVVEVVNHIEEKTTPIWNTYAVIPGQVADEVVVLGNHHDAWTFGAVDPNSGTASVHETVRSLGTLLKLGWKPLRTILLAGWDAEEYGLIGSTEFGEDFSTWLQEHVVAYLNVDVAVGGSEYDLNASPSLADLLAEVSQLVPHPDKEGETLKVTEVSPLGSGSDFTVFLQRLGLACANFGLDRGANDPVYHYHSNYDSFAWQSRFGDPSFKRHQAIARVLGLATVRLASDPVVPLNTTAYAVALSSYLDKVRALPDADSLDLSHLDALAGKIERASAAILARGAHLASRLADRTSPPSRHKAHALVRKLRGVNRALRRFEGGFLGDEHGLQGREWYRHLGVAPGRWLGYGATTLPGLSEALALDQDVEQAKVEVKRLEKAFRGILSGLEHAQTL</sequence>
<evidence type="ECO:0000259" key="5">
    <source>
        <dbReference type="Pfam" id="PF04389"/>
    </source>
</evidence>
<evidence type="ECO:0000313" key="6">
    <source>
        <dbReference type="EMBL" id="GJN94201.1"/>
    </source>
</evidence>
<name>A0AAV5GNP0_9BASI</name>
<protein>
    <recommendedName>
        <fullName evidence="8">Zn-dependent exopeptidase</fullName>
    </recommendedName>
</protein>
<dbReference type="Gene3D" id="3.40.630.10">
    <property type="entry name" value="Zn peptidases"/>
    <property type="match status" value="1"/>
</dbReference>
<dbReference type="Pfam" id="PF02225">
    <property type="entry name" value="PA"/>
    <property type="match status" value="1"/>
</dbReference>
<dbReference type="PANTHER" id="PTHR10404">
    <property type="entry name" value="N-ACETYLATED-ALPHA-LINKED ACIDIC DIPEPTIDASE"/>
    <property type="match status" value="1"/>
</dbReference>
<dbReference type="EMBL" id="BQKY01000016">
    <property type="protein sequence ID" value="GJN94201.1"/>
    <property type="molecule type" value="Genomic_DNA"/>
</dbReference>